<feature type="transmembrane region" description="Helical" evidence="1">
    <location>
        <begin position="159"/>
        <end position="180"/>
    </location>
</feature>
<dbReference type="PANTHER" id="PTHR42709:SF2">
    <property type="entry name" value="INNER MEMBRANE PROTEIN YOHD"/>
    <property type="match status" value="1"/>
</dbReference>
<proteinExistence type="predicted"/>
<gene>
    <name evidence="3" type="ORF">A3B81_06820</name>
</gene>
<name>A0A1F6TUX9_9PROT</name>
<dbReference type="InterPro" id="IPR032816">
    <property type="entry name" value="VTT_dom"/>
</dbReference>
<keyword evidence="1" id="KW-0812">Transmembrane</keyword>
<dbReference type="PANTHER" id="PTHR42709">
    <property type="entry name" value="ALKALINE PHOSPHATASE LIKE PROTEIN"/>
    <property type="match status" value="1"/>
</dbReference>
<dbReference type="InterPro" id="IPR051311">
    <property type="entry name" value="DedA_domain"/>
</dbReference>
<protein>
    <recommendedName>
        <fullName evidence="2">VTT domain-containing protein</fullName>
    </recommendedName>
</protein>
<dbReference type="EMBL" id="MFTA01000137">
    <property type="protein sequence ID" value="OGI48862.1"/>
    <property type="molecule type" value="Genomic_DNA"/>
</dbReference>
<comment type="caution">
    <text evidence="3">The sequence shown here is derived from an EMBL/GenBank/DDBJ whole genome shotgun (WGS) entry which is preliminary data.</text>
</comment>
<dbReference type="Pfam" id="PF09335">
    <property type="entry name" value="VTT_dom"/>
    <property type="match status" value="1"/>
</dbReference>
<feature type="transmembrane region" description="Helical" evidence="1">
    <location>
        <begin position="123"/>
        <end position="143"/>
    </location>
</feature>
<sequence>MSLEQLIADYGYLAILIGTFLEGETIVILAGVAANMGLLEIQWVIAAAVAGSFSGDQFYYYLGRHWGPKIIARRLSWQEGAQKVYRLLHRHQYFLILTFRFYYGLRNVTPFAVGSAGVPRARFFVLNLIGAVVWAITFGYAGYLFGEAFRLFIDDYHRYALYVLGALVLAGVAVWLTTLLRHRRQARRHGLK</sequence>
<dbReference type="Proteomes" id="UP000179362">
    <property type="component" value="Unassembled WGS sequence"/>
</dbReference>
<feature type="transmembrane region" description="Helical" evidence="1">
    <location>
        <begin position="41"/>
        <end position="62"/>
    </location>
</feature>
<accession>A0A1F6TUX9</accession>
<feature type="domain" description="VTT" evidence="2">
    <location>
        <begin position="23"/>
        <end position="143"/>
    </location>
</feature>
<evidence type="ECO:0000256" key="1">
    <source>
        <dbReference type="SAM" id="Phobius"/>
    </source>
</evidence>
<keyword evidence="1" id="KW-1133">Transmembrane helix</keyword>
<evidence type="ECO:0000313" key="4">
    <source>
        <dbReference type="Proteomes" id="UP000179362"/>
    </source>
</evidence>
<dbReference type="AlphaFoldDB" id="A0A1F6TUX9"/>
<organism evidence="3 4">
    <name type="scientific">Candidatus Muproteobacteria bacterium RIFCSPHIGHO2_02_FULL_65_16</name>
    <dbReference type="NCBI Taxonomy" id="1817766"/>
    <lineage>
        <taxon>Bacteria</taxon>
        <taxon>Pseudomonadati</taxon>
        <taxon>Pseudomonadota</taxon>
        <taxon>Candidatus Muproteobacteria</taxon>
    </lineage>
</organism>
<feature type="transmembrane region" description="Helical" evidence="1">
    <location>
        <begin position="12"/>
        <end position="35"/>
    </location>
</feature>
<reference evidence="3 4" key="1">
    <citation type="journal article" date="2016" name="Nat. Commun.">
        <title>Thousands of microbial genomes shed light on interconnected biogeochemical processes in an aquifer system.</title>
        <authorList>
            <person name="Anantharaman K."/>
            <person name="Brown C.T."/>
            <person name="Hug L.A."/>
            <person name="Sharon I."/>
            <person name="Castelle C.J."/>
            <person name="Probst A.J."/>
            <person name="Thomas B.C."/>
            <person name="Singh A."/>
            <person name="Wilkins M.J."/>
            <person name="Karaoz U."/>
            <person name="Brodie E.L."/>
            <person name="Williams K.H."/>
            <person name="Hubbard S.S."/>
            <person name="Banfield J.F."/>
        </authorList>
    </citation>
    <scope>NUCLEOTIDE SEQUENCE [LARGE SCALE GENOMIC DNA]</scope>
</reference>
<keyword evidence="1" id="KW-0472">Membrane</keyword>
<dbReference type="GO" id="GO:0005886">
    <property type="term" value="C:plasma membrane"/>
    <property type="evidence" value="ECO:0007669"/>
    <property type="project" value="TreeGrafter"/>
</dbReference>
<evidence type="ECO:0000313" key="3">
    <source>
        <dbReference type="EMBL" id="OGI48862.1"/>
    </source>
</evidence>
<evidence type="ECO:0000259" key="2">
    <source>
        <dbReference type="Pfam" id="PF09335"/>
    </source>
</evidence>